<accession>C8S407</accession>
<gene>
    <name evidence="1" type="ORF">Rsw2DRAFT_2785</name>
</gene>
<reference evidence="1 2" key="1">
    <citation type="submission" date="2009-08" db="EMBL/GenBank/DDBJ databases">
        <title>The draft genome of Rhodobacter sp. SW2.</title>
        <authorList>
            <consortium name="US DOE Joint Genome Institute (JGI-PGF)"/>
            <person name="Lucas S."/>
            <person name="Copeland A."/>
            <person name="Lapidus A."/>
            <person name="Glavina del Rio T."/>
            <person name="Tice H."/>
            <person name="Bruce D."/>
            <person name="Goodwin L."/>
            <person name="Pitluck S."/>
            <person name="Larimer F."/>
            <person name="Land M.L."/>
            <person name="Hauser L."/>
            <person name="Emerson D."/>
        </authorList>
    </citation>
    <scope>NUCLEOTIDE SEQUENCE [LARGE SCALE GENOMIC DNA]</scope>
    <source>
        <strain evidence="1 2">SW2</strain>
    </source>
</reference>
<dbReference type="AlphaFoldDB" id="C8S407"/>
<organism evidence="1 2">
    <name type="scientific">Rhodobacter ferrooxidans</name>
    <dbReference type="NCBI Taxonomy" id="371731"/>
    <lineage>
        <taxon>Bacteria</taxon>
        <taxon>Pseudomonadati</taxon>
        <taxon>Pseudomonadota</taxon>
        <taxon>Alphaproteobacteria</taxon>
        <taxon>Rhodobacterales</taxon>
        <taxon>Rhodobacter group</taxon>
        <taxon>Rhodobacter</taxon>
    </lineage>
</organism>
<keyword evidence="2" id="KW-1185">Reference proteome</keyword>
<evidence type="ECO:0008006" key="3">
    <source>
        <dbReference type="Google" id="ProtNLM"/>
    </source>
</evidence>
<comment type="caution">
    <text evidence="1">The sequence shown here is derived from an EMBL/GenBank/DDBJ whole genome shotgun (WGS) entry which is preliminary data.</text>
</comment>
<dbReference type="OrthoDB" id="2962131at2"/>
<dbReference type="EMBL" id="ACYY01000022">
    <property type="protein sequence ID" value="EEW24269.1"/>
    <property type="molecule type" value="Genomic_DNA"/>
</dbReference>
<proteinExistence type="predicted"/>
<evidence type="ECO:0000313" key="2">
    <source>
        <dbReference type="Proteomes" id="UP000010121"/>
    </source>
</evidence>
<protein>
    <recommendedName>
        <fullName evidence="3">Anti-bacteriophage protein A/HamA C-terminal domain-containing protein</fullName>
    </recommendedName>
</protein>
<evidence type="ECO:0000313" key="1">
    <source>
        <dbReference type="EMBL" id="EEW24269.1"/>
    </source>
</evidence>
<dbReference type="Proteomes" id="UP000010121">
    <property type="component" value="Unassembled WGS sequence"/>
</dbReference>
<dbReference type="RefSeq" id="WP_008032001.1">
    <property type="nucleotide sequence ID" value="NZ_ACYY01000022.1"/>
</dbReference>
<dbReference type="eggNOG" id="ENOG5031Y7W">
    <property type="taxonomic scope" value="Bacteria"/>
</dbReference>
<sequence length="304" mass="34518">MIRFLRVTLKPLKAWLAAQTLPTAPPRYRLRVWREVNGNFSPVRKELIAYAQEALDDARRRIRKGFEDDLSPFKGAADDPAVHFPAMLNRITLQGYLGETLAGLAVEHFGAFGHTDWHVPAFLFRFHDTEFQHLDLINERLLMEESHVPDAVSERRPGRTGDDAIAFRIDESGKITHVLTLEAKCLTTSNAATIQDAHEKLSAGQRRPSGVRELITLLSEYDSPQAQEWVARLIAFYSEGFRTAKRSDGLSYTVGHWPVKPAARVSWLPHAAPHPSYTAKRRLEAMEFQLEDLKGLVDILYRRA</sequence>
<name>C8S407_9RHOB</name>